<evidence type="ECO:0000313" key="2">
    <source>
        <dbReference type="Proteomes" id="UP000263881"/>
    </source>
</evidence>
<keyword evidence="2" id="KW-1185">Reference proteome</keyword>
<sequence length="61" mass="6842">MTNLSDRLKLFFEVYISSAAIKIFIFQQMLVLAQILGLTADLVLFGAIEKSVGDGQKQFIF</sequence>
<gene>
    <name evidence="1" type="ORF">CKQ53_11795</name>
</gene>
<dbReference type="KEGG" id="lbq:CKQ53_11795"/>
<name>A0AAD0WL81_9GAMM</name>
<dbReference type="EMBL" id="CP023009">
    <property type="protein sequence ID" value="AXW87589.1"/>
    <property type="molecule type" value="Genomic_DNA"/>
</dbReference>
<dbReference type="Proteomes" id="UP000263881">
    <property type="component" value="Chromosome"/>
</dbReference>
<accession>A0AAD0WL81</accession>
<dbReference type="AlphaFoldDB" id="A0AAD0WL81"/>
<reference evidence="1 2" key="1">
    <citation type="submission" date="2017-08" db="EMBL/GenBank/DDBJ databases">
        <title>Comparative genomics of bacteria isolated from necrotic lesions of AOD affected trees.</title>
        <authorList>
            <person name="Doonan J."/>
            <person name="Denman S."/>
            <person name="McDonald J.E."/>
        </authorList>
    </citation>
    <scope>NUCLEOTIDE SEQUENCE [LARGE SCALE GENOMIC DNA]</scope>
    <source>
        <strain evidence="1 2">477</strain>
    </source>
</reference>
<organism evidence="1 2">
    <name type="scientific">Lonsdalea britannica</name>
    <dbReference type="NCBI Taxonomy" id="1082704"/>
    <lineage>
        <taxon>Bacteria</taxon>
        <taxon>Pseudomonadati</taxon>
        <taxon>Pseudomonadota</taxon>
        <taxon>Gammaproteobacteria</taxon>
        <taxon>Enterobacterales</taxon>
        <taxon>Pectobacteriaceae</taxon>
        <taxon>Lonsdalea</taxon>
    </lineage>
</organism>
<protein>
    <submittedName>
        <fullName evidence="1">Uncharacterized protein</fullName>
    </submittedName>
</protein>
<proteinExistence type="predicted"/>
<evidence type="ECO:0000313" key="1">
    <source>
        <dbReference type="EMBL" id="AXW87589.1"/>
    </source>
</evidence>